<gene>
    <name evidence="1" type="ORF">B296_00004421</name>
</gene>
<evidence type="ECO:0000313" key="2">
    <source>
        <dbReference type="Proteomes" id="UP000287651"/>
    </source>
</evidence>
<protein>
    <submittedName>
        <fullName evidence="1">Uncharacterized protein</fullName>
    </submittedName>
</protein>
<dbReference type="Proteomes" id="UP000287651">
    <property type="component" value="Unassembled WGS sequence"/>
</dbReference>
<accession>A0A427ALE6</accession>
<name>A0A427ALE6_ENSVE</name>
<sequence length="108" mass="12211">MVGCSLKVSGACREFAGSSPRVIRGLLGVCRELIESDRELTGNALGVRQKIIETRREFAGGYWEDHRELGRSLDTLSEKRKGLVFTCGRRSFSGLWWASTKKESKKWM</sequence>
<reference evidence="1 2" key="1">
    <citation type="journal article" date="2014" name="Agronomy (Basel)">
        <title>A Draft Genome Sequence for Ensete ventricosum, the Drought-Tolerant Tree Against Hunger.</title>
        <authorList>
            <person name="Harrison J."/>
            <person name="Moore K.A."/>
            <person name="Paszkiewicz K."/>
            <person name="Jones T."/>
            <person name="Grant M."/>
            <person name="Ambacheew D."/>
            <person name="Muzemil S."/>
            <person name="Studholme D.J."/>
        </authorList>
    </citation>
    <scope>NUCLEOTIDE SEQUENCE [LARGE SCALE GENOMIC DNA]</scope>
</reference>
<organism evidence="1 2">
    <name type="scientific">Ensete ventricosum</name>
    <name type="common">Abyssinian banana</name>
    <name type="synonym">Musa ensete</name>
    <dbReference type="NCBI Taxonomy" id="4639"/>
    <lineage>
        <taxon>Eukaryota</taxon>
        <taxon>Viridiplantae</taxon>
        <taxon>Streptophyta</taxon>
        <taxon>Embryophyta</taxon>
        <taxon>Tracheophyta</taxon>
        <taxon>Spermatophyta</taxon>
        <taxon>Magnoliopsida</taxon>
        <taxon>Liliopsida</taxon>
        <taxon>Zingiberales</taxon>
        <taxon>Musaceae</taxon>
        <taxon>Ensete</taxon>
    </lineage>
</organism>
<dbReference type="AlphaFoldDB" id="A0A427ALE6"/>
<dbReference type="EMBL" id="AMZH03002041">
    <property type="protein sequence ID" value="RRT76996.1"/>
    <property type="molecule type" value="Genomic_DNA"/>
</dbReference>
<evidence type="ECO:0000313" key="1">
    <source>
        <dbReference type="EMBL" id="RRT76996.1"/>
    </source>
</evidence>
<proteinExistence type="predicted"/>
<comment type="caution">
    <text evidence="1">The sequence shown here is derived from an EMBL/GenBank/DDBJ whole genome shotgun (WGS) entry which is preliminary data.</text>
</comment>